<dbReference type="InterPro" id="IPR000847">
    <property type="entry name" value="LysR_HTH_N"/>
</dbReference>
<comment type="caution">
    <text evidence="6">The sequence shown here is derived from an EMBL/GenBank/DDBJ whole genome shotgun (WGS) entry which is preliminary data.</text>
</comment>
<evidence type="ECO:0000259" key="5">
    <source>
        <dbReference type="PROSITE" id="PS50931"/>
    </source>
</evidence>
<dbReference type="InterPro" id="IPR036388">
    <property type="entry name" value="WH-like_DNA-bd_sf"/>
</dbReference>
<evidence type="ECO:0000256" key="4">
    <source>
        <dbReference type="ARBA" id="ARBA00023163"/>
    </source>
</evidence>
<dbReference type="CDD" id="cd08476">
    <property type="entry name" value="PBP2_CrgA_like_7"/>
    <property type="match status" value="1"/>
</dbReference>
<protein>
    <submittedName>
        <fullName evidence="6">LysR family transcriptional regulator</fullName>
    </submittedName>
</protein>
<evidence type="ECO:0000256" key="3">
    <source>
        <dbReference type="ARBA" id="ARBA00023125"/>
    </source>
</evidence>
<keyword evidence="3" id="KW-0238">DNA-binding</keyword>
<reference evidence="6 7" key="1">
    <citation type="submission" date="2019-02" db="EMBL/GenBank/DDBJ databases">
        <title>WGS of Pseudoxanthomonas species novum from clinical isolates.</title>
        <authorList>
            <person name="Bernier A.-M."/>
            <person name="Bernard K."/>
            <person name="Vachon A."/>
        </authorList>
    </citation>
    <scope>NUCLEOTIDE SEQUENCE [LARGE SCALE GENOMIC DNA]</scope>
    <source>
        <strain evidence="6 7">NML171200</strain>
    </source>
</reference>
<dbReference type="SUPFAM" id="SSF46785">
    <property type="entry name" value="Winged helix' DNA-binding domain"/>
    <property type="match status" value="1"/>
</dbReference>
<dbReference type="InterPro" id="IPR036390">
    <property type="entry name" value="WH_DNA-bd_sf"/>
</dbReference>
<gene>
    <name evidence="6" type="ORF">EA660_11805</name>
</gene>
<evidence type="ECO:0000256" key="1">
    <source>
        <dbReference type="ARBA" id="ARBA00009437"/>
    </source>
</evidence>
<dbReference type="EMBL" id="SHMC01000004">
    <property type="protein sequence ID" value="TAA24414.1"/>
    <property type="molecule type" value="Genomic_DNA"/>
</dbReference>
<evidence type="ECO:0000313" key="6">
    <source>
        <dbReference type="EMBL" id="TAA24414.1"/>
    </source>
</evidence>
<dbReference type="Pfam" id="PF03466">
    <property type="entry name" value="LysR_substrate"/>
    <property type="match status" value="1"/>
</dbReference>
<dbReference type="SUPFAM" id="SSF53850">
    <property type="entry name" value="Periplasmic binding protein-like II"/>
    <property type="match status" value="1"/>
</dbReference>
<name>A0A4Q8L850_9GAMM</name>
<accession>A0A4Q8L850</accession>
<dbReference type="Proteomes" id="UP000292627">
    <property type="component" value="Unassembled WGS sequence"/>
</dbReference>
<feature type="domain" description="HTH lysR-type" evidence="5">
    <location>
        <begin position="1"/>
        <end position="59"/>
    </location>
</feature>
<dbReference type="RefSeq" id="WP_130551752.1">
    <property type="nucleotide sequence ID" value="NZ_SHMC01000004.1"/>
</dbReference>
<dbReference type="Gene3D" id="3.40.190.290">
    <property type="match status" value="1"/>
</dbReference>
<dbReference type="GO" id="GO:0003700">
    <property type="term" value="F:DNA-binding transcription factor activity"/>
    <property type="evidence" value="ECO:0007669"/>
    <property type="project" value="InterPro"/>
</dbReference>
<keyword evidence="2" id="KW-0805">Transcription regulation</keyword>
<evidence type="ECO:0000313" key="7">
    <source>
        <dbReference type="Proteomes" id="UP000292627"/>
    </source>
</evidence>
<dbReference type="GO" id="GO:0006351">
    <property type="term" value="P:DNA-templated transcription"/>
    <property type="evidence" value="ECO:0007669"/>
    <property type="project" value="TreeGrafter"/>
</dbReference>
<keyword evidence="4" id="KW-0804">Transcription</keyword>
<dbReference type="PANTHER" id="PTHR30537">
    <property type="entry name" value="HTH-TYPE TRANSCRIPTIONAL REGULATOR"/>
    <property type="match status" value="1"/>
</dbReference>
<organism evidence="6 7">
    <name type="scientific">Pseudoxanthomonas winnipegensis</name>
    <dbReference type="NCBI Taxonomy" id="2480810"/>
    <lineage>
        <taxon>Bacteria</taxon>
        <taxon>Pseudomonadati</taxon>
        <taxon>Pseudomonadota</taxon>
        <taxon>Gammaproteobacteria</taxon>
        <taxon>Lysobacterales</taxon>
        <taxon>Lysobacteraceae</taxon>
        <taxon>Pseudoxanthomonas</taxon>
    </lineage>
</organism>
<dbReference type="Gene3D" id="1.10.10.10">
    <property type="entry name" value="Winged helix-like DNA-binding domain superfamily/Winged helix DNA-binding domain"/>
    <property type="match status" value="1"/>
</dbReference>
<evidence type="ECO:0000256" key="2">
    <source>
        <dbReference type="ARBA" id="ARBA00023015"/>
    </source>
</evidence>
<dbReference type="Pfam" id="PF00126">
    <property type="entry name" value="HTH_1"/>
    <property type="match status" value="1"/>
</dbReference>
<dbReference type="PROSITE" id="PS50931">
    <property type="entry name" value="HTH_LYSR"/>
    <property type="match status" value="1"/>
</dbReference>
<dbReference type="GO" id="GO:0043565">
    <property type="term" value="F:sequence-specific DNA binding"/>
    <property type="evidence" value="ECO:0007669"/>
    <property type="project" value="TreeGrafter"/>
</dbReference>
<dbReference type="AlphaFoldDB" id="A0A4Q8L850"/>
<dbReference type="OrthoDB" id="9810065at2"/>
<dbReference type="PANTHER" id="PTHR30537:SF72">
    <property type="entry name" value="LYSR FAMILY TRANSCRIPTIONAL REGULATOR"/>
    <property type="match status" value="1"/>
</dbReference>
<comment type="similarity">
    <text evidence="1">Belongs to the LysR transcriptional regulatory family.</text>
</comment>
<dbReference type="FunFam" id="1.10.10.10:FF:000001">
    <property type="entry name" value="LysR family transcriptional regulator"/>
    <property type="match status" value="1"/>
</dbReference>
<dbReference type="InterPro" id="IPR005119">
    <property type="entry name" value="LysR_subst-bd"/>
</dbReference>
<sequence length="297" mass="32629">MDQLSAINVFVKVAELRSFVAAGASLGLSASAVGKRIAALEQSLGARLFQRTTRRVVPTEAGQLFLERCRRILDELQDAQAMLSQAQRTPRGTLRIGLPVIGYRFLLPLLPEFRRLYPQVELDLDFNDRIVDVVESGMDAVIRSGVLPDSSLMSRRLGPFRFVLCASPGYLALRGTPETPAQLQAHDALRFRFPTTGKLQPWALSGVEGDAGLAVTAVLTCNNMEALRAAAIGGMGIAYMPEFLARDAIEDGRLVPLLPAFMETPGQFSILWPSSRQLSPKLRVWVDFLSERLFVSS</sequence>
<dbReference type="InterPro" id="IPR058163">
    <property type="entry name" value="LysR-type_TF_proteobact-type"/>
</dbReference>
<proteinExistence type="inferred from homology"/>